<feature type="transmembrane region" description="Helical" evidence="1">
    <location>
        <begin position="205"/>
        <end position="229"/>
    </location>
</feature>
<feature type="transmembrane region" description="Helical" evidence="1">
    <location>
        <begin position="241"/>
        <end position="259"/>
    </location>
</feature>
<feature type="transmembrane region" description="Helical" evidence="1">
    <location>
        <begin position="366"/>
        <end position="386"/>
    </location>
</feature>
<evidence type="ECO:0000313" key="2">
    <source>
        <dbReference type="EMBL" id="MXY92641.1"/>
    </source>
</evidence>
<feature type="transmembrane region" description="Helical" evidence="1">
    <location>
        <begin position="95"/>
        <end position="116"/>
    </location>
</feature>
<feature type="transmembrane region" description="Helical" evidence="1">
    <location>
        <begin position="173"/>
        <end position="193"/>
    </location>
</feature>
<evidence type="ECO:0000256" key="1">
    <source>
        <dbReference type="SAM" id="Phobius"/>
    </source>
</evidence>
<feature type="transmembrane region" description="Helical" evidence="1">
    <location>
        <begin position="271"/>
        <end position="291"/>
    </location>
</feature>
<feature type="transmembrane region" description="Helical" evidence="1">
    <location>
        <begin position="327"/>
        <end position="346"/>
    </location>
</feature>
<proteinExistence type="predicted"/>
<dbReference type="EMBL" id="VXRG01000039">
    <property type="protein sequence ID" value="MXY92641.1"/>
    <property type="molecule type" value="Genomic_DNA"/>
</dbReference>
<keyword evidence="1" id="KW-0812">Transmembrane</keyword>
<feature type="transmembrane region" description="Helical" evidence="1">
    <location>
        <begin position="6"/>
        <end position="27"/>
    </location>
</feature>
<accession>A0A6B0YR00</accession>
<organism evidence="2">
    <name type="scientific">Caldilineaceae bacterium SB0664_bin_27</name>
    <dbReference type="NCBI Taxonomy" id="2605260"/>
    <lineage>
        <taxon>Bacteria</taxon>
        <taxon>Bacillati</taxon>
        <taxon>Chloroflexota</taxon>
        <taxon>Caldilineae</taxon>
        <taxon>Caldilineales</taxon>
        <taxon>Caldilineaceae</taxon>
    </lineage>
</organism>
<sequence length="397" mass="43298">MESLFLQGVVFSALVIGGLAIIGWWLFMSPLDRSLSTDAARNHVVVASPQLSFRLAILIGISSLLICAGSYWDLSEHVITGTVPGGEDFLWPPHIMIYASFLLAFLVALSGTVALAIPNLKSGVRDPRLWARHNPYVAAAVLLAGYGLLSIPSDAIWHELYGLDLTPWSPPHIFLAAAAASLPVAAVGLMGRAQIRGRLAKWTDFLKLIYLALGINLLLIIAVIEWEVVVNHIELVANRPVWVFPLITGAISFAALVLARRVAPGPWTATVMALIYLGIRVCAMTLVLQITGVRPKLTLIFLLGALFLDMVCQRMDRRGIHGGWRRALIAGGAFTVGFIPIARGTINVHLRHVMEVLTYFDFTDTVMAALALFLLTVALYPVLARLGDWLEDAKKMV</sequence>
<name>A0A6B0YR00_9CHLR</name>
<reference evidence="2" key="1">
    <citation type="submission" date="2019-09" db="EMBL/GenBank/DDBJ databases">
        <title>Characterisation of the sponge microbiome using genome-centric metagenomics.</title>
        <authorList>
            <person name="Engelberts J.P."/>
            <person name="Robbins S.J."/>
            <person name="De Goeij J.M."/>
            <person name="Aranda M."/>
            <person name="Bell S.C."/>
            <person name="Webster N.S."/>
        </authorList>
    </citation>
    <scope>NUCLEOTIDE SEQUENCE</scope>
    <source>
        <strain evidence="2">SB0664_bin_27</strain>
    </source>
</reference>
<feature type="transmembrane region" description="Helical" evidence="1">
    <location>
        <begin position="297"/>
        <end position="315"/>
    </location>
</feature>
<comment type="caution">
    <text evidence="2">The sequence shown here is derived from an EMBL/GenBank/DDBJ whole genome shotgun (WGS) entry which is preliminary data.</text>
</comment>
<dbReference type="AlphaFoldDB" id="A0A6B0YR00"/>
<feature type="transmembrane region" description="Helical" evidence="1">
    <location>
        <begin position="136"/>
        <end position="153"/>
    </location>
</feature>
<keyword evidence="1" id="KW-0472">Membrane</keyword>
<keyword evidence="1" id="KW-1133">Transmembrane helix</keyword>
<protein>
    <submittedName>
        <fullName evidence="2">Uncharacterized protein</fullName>
    </submittedName>
</protein>
<gene>
    <name evidence="2" type="ORF">F4Y42_04240</name>
</gene>
<feature type="transmembrane region" description="Helical" evidence="1">
    <location>
        <begin position="51"/>
        <end position="72"/>
    </location>
</feature>